<proteinExistence type="predicted"/>
<dbReference type="Pfam" id="PF06970">
    <property type="entry name" value="RepA_N"/>
    <property type="match status" value="1"/>
</dbReference>
<name>A0ABS1CAZ1_9FIRM</name>
<dbReference type="InterPro" id="IPR010724">
    <property type="entry name" value="RepA_N"/>
</dbReference>
<protein>
    <submittedName>
        <fullName evidence="2">Replication initiator protein A</fullName>
    </submittedName>
</protein>
<dbReference type="Proteomes" id="UP000823123">
    <property type="component" value="Unassembled WGS sequence"/>
</dbReference>
<dbReference type="RefSeq" id="WP_201276076.1">
    <property type="nucleotide sequence ID" value="NZ_JACVDA010000047.1"/>
</dbReference>
<accession>A0ABS1CAZ1</accession>
<keyword evidence="3" id="KW-1185">Reference proteome</keyword>
<sequence length="143" mass="16716">MNRKNELYYSISDCYEILDEKSKMDFSDNDIFGKTDCILIPRLLMYGNLYEKLSTGAKILYSVLLDSQILLVLNIKKFPADNGRVYLTHTAEEMGYVLSVPKNNAEKLKKELIDFGLLEEQEMSNGKLNRIFLLKPRSCWRYR</sequence>
<organism evidence="2 3">
    <name type="scientific">Parvimonas parva</name>
    <dbReference type="NCBI Taxonomy" id="2769485"/>
    <lineage>
        <taxon>Bacteria</taxon>
        <taxon>Bacillati</taxon>
        <taxon>Bacillota</taxon>
        <taxon>Tissierellia</taxon>
        <taxon>Tissierellales</taxon>
        <taxon>Peptoniphilaceae</taxon>
        <taxon>Parvimonas</taxon>
    </lineage>
</organism>
<comment type="caution">
    <text evidence="2">The sequence shown here is derived from an EMBL/GenBank/DDBJ whole genome shotgun (WGS) entry which is preliminary data.</text>
</comment>
<dbReference type="EMBL" id="JACVDA010000047">
    <property type="protein sequence ID" value="MBK1469281.1"/>
    <property type="molecule type" value="Genomic_DNA"/>
</dbReference>
<gene>
    <name evidence="2" type="ORF">IBJ83_08305</name>
</gene>
<evidence type="ECO:0000259" key="1">
    <source>
        <dbReference type="Pfam" id="PF06970"/>
    </source>
</evidence>
<evidence type="ECO:0000313" key="2">
    <source>
        <dbReference type="EMBL" id="MBK1469281.1"/>
    </source>
</evidence>
<reference evidence="2 3" key="1">
    <citation type="submission" date="2020-09" db="EMBL/GenBank/DDBJ databases">
        <title>Parvimonas S3374 sp. nov.</title>
        <authorList>
            <person name="Buhl M."/>
        </authorList>
    </citation>
    <scope>NUCLEOTIDE SEQUENCE [LARGE SCALE GENOMIC DNA]</scope>
    <source>
        <strain evidence="2 3">S3374</strain>
    </source>
</reference>
<feature type="domain" description="Replication initiator A N-terminal" evidence="1">
    <location>
        <begin position="38"/>
        <end position="112"/>
    </location>
</feature>
<evidence type="ECO:0000313" key="3">
    <source>
        <dbReference type="Proteomes" id="UP000823123"/>
    </source>
</evidence>